<comment type="caution">
    <text evidence="2">The sequence shown here is derived from an EMBL/GenBank/DDBJ whole genome shotgun (WGS) entry which is preliminary data.</text>
</comment>
<evidence type="ECO:0000313" key="2">
    <source>
        <dbReference type="EMBL" id="PKI67910.1"/>
    </source>
</evidence>
<dbReference type="Proteomes" id="UP000233551">
    <property type="component" value="Unassembled WGS sequence"/>
</dbReference>
<feature type="compositionally biased region" description="Low complexity" evidence="1">
    <location>
        <begin position="9"/>
        <end position="24"/>
    </location>
</feature>
<dbReference type="STRING" id="22663.A0A2I0KHX2"/>
<proteinExistence type="predicted"/>
<feature type="region of interest" description="Disordered" evidence="1">
    <location>
        <begin position="1"/>
        <end position="32"/>
    </location>
</feature>
<dbReference type="EMBL" id="PGOL01000571">
    <property type="protein sequence ID" value="PKI67910.1"/>
    <property type="molecule type" value="Genomic_DNA"/>
</dbReference>
<feature type="region of interest" description="Disordered" evidence="1">
    <location>
        <begin position="53"/>
        <end position="98"/>
    </location>
</feature>
<feature type="compositionally biased region" description="Basic residues" evidence="1">
    <location>
        <begin position="73"/>
        <end position="89"/>
    </location>
</feature>
<organism evidence="2 3">
    <name type="scientific">Punica granatum</name>
    <name type="common">Pomegranate</name>
    <dbReference type="NCBI Taxonomy" id="22663"/>
    <lineage>
        <taxon>Eukaryota</taxon>
        <taxon>Viridiplantae</taxon>
        <taxon>Streptophyta</taxon>
        <taxon>Embryophyta</taxon>
        <taxon>Tracheophyta</taxon>
        <taxon>Spermatophyta</taxon>
        <taxon>Magnoliopsida</taxon>
        <taxon>eudicotyledons</taxon>
        <taxon>Gunneridae</taxon>
        <taxon>Pentapetalae</taxon>
        <taxon>rosids</taxon>
        <taxon>malvids</taxon>
        <taxon>Myrtales</taxon>
        <taxon>Lythraceae</taxon>
        <taxon>Punica</taxon>
    </lineage>
</organism>
<dbReference type="AlphaFoldDB" id="A0A2I0KHX2"/>
<feature type="compositionally biased region" description="Basic and acidic residues" evidence="1">
    <location>
        <begin position="53"/>
        <end position="72"/>
    </location>
</feature>
<reference evidence="2 3" key="1">
    <citation type="submission" date="2017-11" db="EMBL/GenBank/DDBJ databases">
        <title>De-novo sequencing of pomegranate (Punica granatum L.) genome.</title>
        <authorList>
            <person name="Akparov Z."/>
            <person name="Amiraslanov A."/>
            <person name="Hajiyeva S."/>
            <person name="Abbasov M."/>
            <person name="Kaur K."/>
            <person name="Hamwieh A."/>
            <person name="Solovyev V."/>
            <person name="Salamov A."/>
            <person name="Braich B."/>
            <person name="Kosarev P."/>
            <person name="Mahmoud A."/>
            <person name="Hajiyev E."/>
            <person name="Babayeva S."/>
            <person name="Izzatullayeva V."/>
            <person name="Mammadov A."/>
            <person name="Mammadov A."/>
            <person name="Sharifova S."/>
            <person name="Ojaghi J."/>
            <person name="Eynullazada K."/>
            <person name="Bayramov B."/>
            <person name="Abdulazimova A."/>
            <person name="Shahmuradov I."/>
        </authorList>
    </citation>
    <scope>NUCLEOTIDE SEQUENCE [LARGE SCALE GENOMIC DNA]</scope>
    <source>
        <strain evidence="3">cv. AG2017</strain>
        <tissue evidence="2">Leaf</tissue>
    </source>
</reference>
<sequence length="127" mass="14185">MGCVFGRQLSSSSVLGSKGVKSSSVETNKKLDDNVSVTKVDRQVSKVEVCNGERKLEAEEEKKAKDDQQSRELRRRSRTSTRPRNLPKHSHGEQVAAGWPSWLSEACGEALSGWLPRRANTFEKIDK</sequence>
<evidence type="ECO:0000256" key="1">
    <source>
        <dbReference type="SAM" id="MobiDB-lite"/>
    </source>
</evidence>
<name>A0A2I0KHX2_PUNGR</name>
<feature type="non-terminal residue" evidence="2">
    <location>
        <position position="127"/>
    </location>
</feature>
<accession>A0A2I0KHX2</accession>
<protein>
    <submittedName>
        <fullName evidence="2">Uncharacterized protein</fullName>
    </submittedName>
</protein>
<evidence type="ECO:0000313" key="3">
    <source>
        <dbReference type="Proteomes" id="UP000233551"/>
    </source>
</evidence>
<keyword evidence="3" id="KW-1185">Reference proteome</keyword>
<gene>
    <name evidence="2" type="ORF">CRG98_011506</name>
</gene>